<feature type="transmembrane region" description="Helical" evidence="1">
    <location>
        <begin position="154"/>
        <end position="176"/>
    </location>
</feature>
<evidence type="ECO:0000256" key="1">
    <source>
        <dbReference type="SAM" id="Phobius"/>
    </source>
</evidence>
<dbReference type="RefSeq" id="XP_065665821.1">
    <property type="nucleotide sequence ID" value="XM_065809749.1"/>
</dbReference>
<proteinExistence type="predicted"/>
<name>A0ABM4CV57_HYDVU</name>
<dbReference type="InterPro" id="IPR029309">
    <property type="entry name" value="CaRF"/>
</dbReference>
<reference evidence="3" key="1">
    <citation type="submission" date="2025-08" db="UniProtKB">
        <authorList>
            <consortium name="RefSeq"/>
        </authorList>
    </citation>
    <scope>IDENTIFICATION</scope>
</reference>
<dbReference type="Pfam" id="PF15299">
    <property type="entry name" value="ALS2CR8"/>
    <property type="match status" value="1"/>
</dbReference>
<dbReference type="Proteomes" id="UP001652625">
    <property type="component" value="Chromosome 11"/>
</dbReference>
<keyword evidence="1" id="KW-0812">Transmembrane</keyword>
<evidence type="ECO:0000313" key="2">
    <source>
        <dbReference type="Proteomes" id="UP001652625"/>
    </source>
</evidence>
<evidence type="ECO:0000313" key="3">
    <source>
        <dbReference type="RefSeq" id="XP_065665821.1"/>
    </source>
</evidence>
<accession>A0ABM4CV57</accession>
<protein>
    <submittedName>
        <fullName evidence="3">Uncharacterized protein LOC136087322 isoform X2</fullName>
    </submittedName>
</protein>
<sequence>MENNLLSYDKLSEVNNLNLLEKTTLSREGCWVTAETYDEVLLLIQRYETETVSKFSCYTAAKNFGNIDSSAKHHKIRWEDDAISFNGTPFMVLGSKVLDCMHGKDRKISFKEKYKMHSNEKKNTEDTQWKRAQSSKCIKDAIKRCGNMEIGKRMFSIFFPLNVFITVTLLEMLLVYPSQ</sequence>
<organism evidence="2 3">
    <name type="scientific">Hydra vulgaris</name>
    <name type="common">Hydra</name>
    <name type="synonym">Hydra attenuata</name>
    <dbReference type="NCBI Taxonomy" id="6087"/>
    <lineage>
        <taxon>Eukaryota</taxon>
        <taxon>Metazoa</taxon>
        <taxon>Cnidaria</taxon>
        <taxon>Hydrozoa</taxon>
        <taxon>Hydroidolina</taxon>
        <taxon>Anthoathecata</taxon>
        <taxon>Aplanulata</taxon>
        <taxon>Hydridae</taxon>
        <taxon>Hydra</taxon>
    </lineage>
</organism>
<dbReference type="GeneID" id="136087322"/>
<dbReference type="PANTHER" id="PTHR47456">
    <property type="entry name" value="PHD-TYPE DOMAIN-CONTAINING PROTEIN"/>
    <property type="match status" value="1"/>
</dbReference>
<keyword evidence="2" id="KW-1185">Reference proteome</keyword>
<keyword evidence="1" id="KW-0472">Membrane</keyword>
<keyword evidence="1" id="KW-1133">Transmembrane helix</keyword>
<gene>
    <name evidence="3" type="primary">LOC136087322</name>
</gene>